<name>A0A4Q5E9L8_BACUN</name>
<dbReference type="EMBL" id="WCTM01000005">
    <property type="protein sequence ID" value="KAB4242790.1"/>
    <property type="molecule type" value="Genomic_DNA"/>
</dbReference>
<dbReference type="RefSeq" id="WP_004320602.1">
    <property type="nucleotide sequence ID" value="NZ_RCXX01000006.1"/>
</dbReference>
<sequence length="225" mass="26902">MDIKNDIHIMEMNDKLYQRLKQSELVIHAKVESVLRQISSWKYATHEFYVPAPYQNELAGLPNGRIRKNIEEKDRLKIAGLYSFGFNAEGKILCSQEAPDNIGNGIITDIYEYDNAFSYYVYHVKYIPNQYTTIISISYFYPYHEMNIFQGINSYKDWSVYLYEYDKERISKVHRYASRWDNMPAEEYNFAYENNLLCAIVGEKRLKNGELYIHWKNKKVYNKER</sequence>
<evidence type="ECO:0000313" key="1">
    <source>
        <dbReference type="EMBL" id="KAB4242790.1"/>
    </source>
</evidence>
<organism evidence="1 2">
    <name type="scientific">Bacteroides uniformis</name>
    <dbReference type="NCBI Taxonomy" id="820"/>
    <lineage>
        <taxon>Bacteria</taxon>
        <taxon>Pseudomonadati</taxon>
        <taxon>Bacteroidota</taxon>
        <taxon>Bacteroidia</taxon>
        <taxon>Bacteroidales</taxon>
        <taxon>Bacteroidaceae</taxon>
        <taxon>Bacteroides</taxon>
    </lineage>
</organism>
<protein>
    <submittedName>
        <fullName evidence="1">Uncharacterized protein</fullName>
    </submittedName>
</protein>
<dbReference type="Proteomes" id="UP000431575">
    <property type="component" value="Unassembled WGS sequence"/>
</dbReference>
<accession>A0A4Q5E9L8</accession>
<proteinExistence type="predicted"/>
<gene>
    <name evidence="1" type="ORF">GAP41_09315</name>
</gene>
<evidence type="ECO:0000313" key="2">
    <source>
        <dbReference type="Proteomes" id="UP000431575"/>
    </source>
</evidence>
<reference evidence="1 2" key="1">
    <citation type="journal article" date="2019" name="Nat. Med.">
        <title>A library of human gut bacterial isolates paired with longitudinal multiomics data enables mechanistic microbiome research.</title>
        <authorList>
            <person name="Poyet M."/>
            <person name="Groussin M."/>
            <person name="Gibbons S.M."/>
            <person name="Avila-Pacheco J."/>
            <person name="Jiang X."/>
            <person name="Kearney S.M."/>
            <person name="Perrotta A.R."/>
            <person name="Berdy B."/>
            <person name="Zhao S."/>
            <person name="Lieberman T.D."/>
            <person name="Swanson P.K."/>
            <person name="Smith M."/>
            <person name="Roesemann S."/>
            <person name="Alexander J.E."/>
            <person name="Rich S.A."/>
            <person name="Livny J."/>
            <person name="Vlamakis H."/>
            <person name="Clish C."/>
            <person name="Bullock K."/>
            <person name="Deik A."/>
            <person name="Scott J."/>
            <person name="Pierce K.A."/>
            <person name="Xavier R.J."/>
            <person name="Alm E.J."/>
        </authorList>
    </citation>
    <scope>NUCLEOTIDE SEQUENCE [LARGE SCALE GENOMIC DNA]</scope>
    <source>
        <strain evidence="1 2">BIOML-A6</strain>
    </source>
</reference>
<comment type="caution">
    <text evidence="1">The sequence shown here is derived from an EMBL/GenBank/DDBJ whole genome shotgun (WGS) entry which is preliminary data.</text>
</comment>
<dbReference type="AlphaFoldDB" id="A0A4Q5E9L8"/>